<gene>
    <name evidence="1" type="ORF">IAD18_02035</name>
</gene>
<reference evidence="1" key="1">
    <citation type="submission" date="2020-10" db="EMBL/GenBank/DDBJ databases">
        <authorList>
            <person name="Gilroy R."/>
        </authorList>
    </citation>
    <scope>NUCLEOTIDE SEQUENCE</scope>
    <source>
        <strain evidence="1">17073</strain>
    </source>
</reference>
<dbReference type="Proteomes" id="UP000824076">
    <property type="component" value="Unassembled WGS sequence"/>
</dbReference>
<proteinExistence type="predicted"/>
<evidence type="ECO:0000313" key="1">
    <source>
        <dbReference type="EMBL" id="HIU38429.1"/>
    </source>
</evidence>
<organism evidence="1 2">
    <name type="scientific">Candidatus Limisoma intestinavium</name>
    <dbReference type="NCBI Taxonomy" id="2840856"/>
    <lineage>
        <taxon>Bacteria</taxon>
        <taxon>Pseudomonadati</taxon>
        <taxon>Bacteroidota</taxon>
        <taxon>Bacteroidia</taxon>
        <taxon>Bacteroidales</taxon>
        <taxon>Candidatus Limisoma</taxon>
    </lineage>
</organism>
<comment type="caution">
    <text evidence="1">The sequence shown here is derived from an EMBL/GenBank/DDBJ whole genome shotgun (WGS) entry which is preliminary data.</text>
</comment>
<evidence type="ECO:0000313" key="2">
    <source>
        <dbReference type="Proteomes" id="UP000824076"/>
    </source>
</evidence>
<dbReference type="AlphaFoldDB" id="A0A9D1IMA9"/>
<reference evidence="1" key="2">
    <citation type="journal article" date="2021" name="PeerJ">
        <title>Extensive microbial diversity within the chicken gut microbiome revealed by metagenomics and culture.</title>
        <authorList>
            <person name="Gilroy R."/>
            <person name="Ravi A."/>
            <person name="Getino M."/>
            <person name="Pursley I."/>
            <person name="Horton D.L."/>
            <person name="Alikhan N.F."/>
            <person name="Baker D."/>
            <person name="Gharbi K."/>
            <person name="Hall N."/>
            <person name="Watson M."/>
            <person name="Adriaenssens E.M."/>
            <person name="Foster-Nyarko E."/>
            <person name="Jarju S."/>
            <person name="Secka A."/>
            <person name="Antonio M."/>
            <person name="Oren A."/>
            <person name="Chaudhuri R.R."/>
            <person name="La Ragione R."/>
            <person name="Hildebrand F."/>
            <person name="Pallen M.J."/>
        </authorList>
    </citation>
    <scope>NUCLEOTIDE SEQUENCE</scope>
    <source>
        <strain evidence="1">17073</strain>
    </source>
</reference>
<dbReference type="EMBL" id="DVMS01000053">
    <property type="protein sequence ID" value="HIU38429.1"/>
    <property type="molecule type" value="Genomic_DNA"/>
</dbReference>
<accession>A0A9D1IMA9</accession>
<name>A0A9D1IMA9_9BACT</name>
<dbReference type="InterPro" id="IPR032265">
    <property type="entry name" value="DUF4831"/>
</dbReference>
<protein>
    <submittedName>
        <fullName evidence="1">DUF4831 family protein</fullName>
    </submittedName>
</protein>
<sequence length="358" mass="39673">MIAATAILSMTTSLTAQESQKLTANKHNEYGIIYALPVTHLNIEVEAVKTIKKAGPYYRYADKYLGVKNPVIKDSETWEIRDVQISPVGVPDKENEYLMKFKSGSAPFLMLDENGLPLSINIEPEEAVVKRKRNKMPDKSILDGTDYASAFTEDMIASESMMKRAETTAAKIFELRESRNDLVSGNADQMPPDGQSLELMLNELNRQEQMLTAMFTGTTQTETKVFRVDYVPTKDVDGDVVFRMSDVNGVVDKNDLSGDPVYITLKTTEKGELPVNDKGETKKIPNGAVMYTIPGKANVTLTYHGKTIATENVEVAQFGVAFGLEPKMFTDKKAPAYVIFNPESGSIKELGTLEIVEE</sequence>
<dbReference type="Pfam" id="PF16115">
    <property type="entry name" value="DUF4831"/>
    <property type="match status" value="1"/>
</dbReference>